<evidence type="ECO:0000313" key="2">
    <source>
        <dbReference type="EMBL" id="KAB0798181.1"/>
    </source>
</evidence>
<organism evidence="2 3">
    <name type="scientific">Photinus pyralis</name>
    <name type="common">Common eastern firefly</name>
    <name type="synonym">Lampyris pyralis</name>
    <dbReference type="NCBI Taxonomy" id="7054"/>
    <lineage>
        <taxon>Eukaryota</taxon>
        <taxon>Metazoa</taxon>
        <taxon>Ecdysozoa</taxon>
        <taxon>Arthropoda</taxon>
        <taxon>Hexapoda</taxon>
        <taxon>Insecta</taxon>
        <taxon>Pterygota</taxon>
        <taxon>Neoptera</taxon>
        <taxon>Endopterygota</taxon>
        <taxon>Coleoptera</taxon>
        <taxon>Polyphaga</taxon>
        <taxon>Elateriformia</taxon>
        <taxon>Elateroidea</taxon>
        <taxon>Lampyridae</taxon>
        <taxon>Lampyrinae</taxon>
        <taxon>Photinus</taxon>
    </lineage>
</organism>
<keyword evidence="1" id="KW-0732">Signal</keyword>
<protein>
    <submittedName>
        <fullName evidence="2">Uncharacterized protein</fullName>
    </submittedName>
</protein>
<feature type="signal peptide" evidence="1">
    <location>
        <begin position="1"/>
        <end position="18"/>
    </location>
</feature>
<dbReference type="AlphaFoldDB" id="A0A5N4ALI4"/>
<dbReference type="Pfam" id="PF01395">
    <property type="entry name" value="PBP_GOBP"/>
    <property type="match status" value="1"/>
</dbReference>
<dbReference type="InterPro" id="IPR036728">
    <property type="entry name" value="PBP_GOBP_sf"/>
</dbReference>
<proteinExistence type="predicted"/>
<dbReference type="OrthoDB" id="6610259at2759"/>
<gene>
    <name evidence="2" type="ORF">PPYR_09174</name>
</gene>
<dbReference type="FunCoup" id="A0A5N4ALI4">
    <property type="interactions" value="15"/>
</dbReference>
<dbReference type="SUPFAM" id="SSF47565">
    <property type="entry name" value="Insect pheromone/odorant-binding proteins"/>
    <property type="match status" value="1"/>
</dbReference>
<dbReference type="GO" id="GO:0005549">
    <property type="term" value="F:odorant binding"/>
    <property type="evidence" value="ECO:0007669"/>
    <property type="project" value="InterPro"/>
</dbReference>
<dbReference type="CDD" id="cd23992">
    <property type="entry name" value="PBP_GOBP"/>
    <property type="match status" value="1"/>
</dbReference>
<dbReference type="InterPro" id="IPR006170">
    <property type="entry name" value="PBP/GOBP"/>
</dbReference>
<reference evidence="2 3" key="1">
    <citation type="journal article" date="2018" name="Elife">
        <title>Firefly genomes illuminate parallel origins of bioluminescence in beetles.</title>
        <authorList>
            <person name="Fallon T.R."/>
            <person name="Lower S.E."/>
            <person name="Chang C.H."/>
            <person name="Bessho-Uehara M."/>
            <person name="Martin G.J."/>
            <person name="Bewick A.J."/>
            <person name="Behringer M."/>
            <person name="Debat H.J."/>
            <person name="Wong I."/>
            <person name="Day J.C."/>
            <person name="Suvorov A."/>
            <person name="Silva C.J."/>
            <person name="Stanger-Hall K.F."/>
            <person name="Hall D.W."/>
            <person name="Schmitz R.J."/>
            <person name="Nelson D.R."/>
            <person name="Lewis S.M."/>
            <person name="Shigenobu S."/>
            <person name="Bybee S.M."/>
            <person name="Larracuente A.M."/>
            <person name="Oba Y."/>
            <person name="Weng J.K."/>
        </authorList>
    </citation>
    <scope>NUCLEOTIDE SEQUENCE [LARGE SCALE GENOMIC DNA]</scope>
    <source>
        <strain evidence="2">1611_PpyrPB1</strain>
        <tissue evidence="2">Whole body</tissue>
    </source>
</reference>
<dbReference type="SMART" id="SM00708">
    <property type="entry name" value="PhBP"/>
    <property type="match status" value="1"/>
</dbReference>
<accession>A0A5N4ALI4</accession>
<name>A0A5N4ALI4_PHOPY</name>
<dbReference type="Gene3D" id="1.10.238.20">
    <property type="entry name" value="Pheromone/general odorant binding protein domain"/>
    <property type="match status" value="1"/>
</dbReference>
<dbReference type="Proteomes" id="UP000327044">
    <property type="component" value="Unassembled WGS sequence"/>
</dbReference>
<sequence length="132" mass="15416">MIVLVVVVLSCFFGTLEARTVPPDLVEHWKKMVLPYHTLCLNETHDNPEPIIHMLAEFTLPEEKVIHCYWKCFHEHIKFVVNGKMDVDLMVKTVYKLTPELAEKCVEQAKQEEELCQRSYVLVQCVVMNEVD</sequence>
<comment type="caution">
    <text evidence="2">The sequence shown here is derived from an EMBL/GenBank/DDBJ whole genome shotgun (WGS) entry which is preliminary data.</text>
</comment>
<dbReference type="EMBL" id="VVIM01000006">
    <property type="protein sequence ID" value="KAB0798181.1"/>
    <property type="molecule type" value="Genomic_DNA"/>
</dbReference>
<evidence type="ECO:0000256" key="1">
    <source>
        <dbReference type="SAM" id="SignalP"/>
    </source>
</evidence>
<keyword evidence="3" id="KW-1185">Reference proteome</keyword>
<dbReference type="InParanoid" id="A0A5N4ALI4"/>
<evidence type="ECO:0000313" key="3">
    <source>
        <dbReference type="Proteomes" id="UP000327044"/>
    </source>
</evidence>
<feature type="chain" id="PRO_5024292925" evidence="1">
    <location>
        <begin position="19"/>
        <end position="132"/>
    </location>
</feature>